<dbReference type="Proteomes" id="UP000178532">
    <property type="component" value="Unassembled WGS sequence"/>
</dbReference>
<keyword evidence="1" id="KW-0472">Membrane</keyword>
<proteinExistence type="predicted"/>
<dbReference type="STRING" id="1798495.A3C19_00065"/>
<reference evidence="2 3" key="1">
    <citation type="journal article" date="2016" name="Nat. Commun.">
        <title>Thousands of microbial genomes shed light on interconnected biogeochemical processes in an aquifer system.</title>
        <authorList>
            <person name="Anantharaman K."/>
            <person name="Brown C.T."/>
            <person name="Hug L.A."/>
            <person name="Sharon I."/>
            <person name="Castelle C.J."/>
            <person name="Probst A.J."/>
            <person name="Thomas B.C."/>
            <person name="Singh A."/>
            <person name="Wilkins M.J."/>
            <person name="Karaoz U."/>
            <person name="Brodie E.L."/>
            <person name="Williams K.H."/>
            <person name="Hubbard S.S."/>
            <person name="Banfield J.F."/>
        </authorList>
    </citation>
    <scope>NUCLEOTIDE SEQUENCE [LARGE SCALE GENOMIC DNA]</scope>
</reference>
<sequence>MNLTKNRVLLIGIVAIAAAGAFIAWYGSVPSSFKCPNDYATAEEYVKGVTEWASEQLMNSPNMTKEELLNERERQFREHACEPSRWPNLPGGF</sequence>
<dbReference type="AlphaFoldDB" id="A0A1F6DKX3"/>
<gene>
    <name evidence="2" type="ORF">A3C19_00065</name>
</gene>
<evidence type="ECO:0000313" key="3">
    <source>
        <dbReference type="Proteomes" id="UP000178532"/>
    </source>
</evidence>
<organism evidence="2 3">
    <name type="scientific">Candidatus Kaiserbacteria bacterium RIFCSPHIGHO2_02_FULL_54_22</name>
    <dbReference type="NCBI Taxonomy" id="1798495"/>
    <lineage>
        <taxon>Bacteria</taxon>
        <taxon>Candidatus Kaiseribacteriota</taxon>
    </lineage>
</organism>
<evidence type="ECO:0000313" key="2">
    <source>
        <dbReference type="EMBL" id="OGG61950.1"/>
    </source>
</evidence>
<keyword evidence="1" id="KW-0812">Transmembrane</keyword>
<comment type="caution">
    <text evidence="2">The sequence shown here is derived from an EMBL/GenBank/DDBJ whole genome shotgun (WGS) entry which is preliminary data.</text>
</comment>
<accession>A0A1F6DKX3</accession>
<protein>
    <submittedName>
        <fullName evidence="2">Uncharacterized protein</fullName>
    </submittedName>
</protein>
<evidence type="ECO:0000256" key="1">
    <source>
        <dbReference type="SAM" id="Phobius"/>
    </source>
</evidence>
<keyword evidence="1" id="KW-1133">Transmembrane helix</keyword>
<name>A0A1F6DKX3_9BACT</name>
<dbReference type="EMBL" id="MFLI01000016">
    <property type="protein sequence ID" value="OGG61950.1"/>
    <property type="molecule type" value="Genomic_DNA"/>
</dbReference>
<feature type="transmembrane region" description="Helical" evidence="1">
    <location>
        <begin position="7"/>
        <end position="27"/>
    </location>
</feature>